<accession>A0A5B6TA54</accession>
<dbReference type="PRINTS" id="PR00778">
    <property type="entry name" value="HTHARSR"/>
</dbReference>
<dbReference type="OrthoDB" id="9794330at2"/>
<dbReference type="PROSITE" id="PS50987">
    <property type="entry name" value="HTH_ARSR_2"/>
    <property type="match status" value="1"/>
</dbReference>
<dbReference type="GO" id="GO:0003700">
    <property type="term" value="F:DNA-binding transcription factor activity"/>
    <property type="evidence" value="ECO:0007669"/>
    <property type="project" value="InterPro"/>
</dbReference>
<dbReference type="InterPro" id="IPR036388">
    <property type="entry name" value="WH-like_DNA-bd_sf"/>
</dbReference>
<evidence type="ECO:0000256" key="1">
    <source>
        <dbReference type="ARBA" id="ARBA00023015"/>
    </source>
</evidence>
<comment type="caution">
    <text evidence="5">The sequence shown here is derived from an EMBL/GenBank/DDBJ whole genome shotgun (WGS) entry which is preliminary data.</text>
</comment>
<protein>
    <submittedName>
        <fullName evidence="5">Winged helix-turn-helix transcriptional regulator</fullName>
    </submittedName>
</protein>
<keyword evidence="1" id="KW-0805">Transcription regulation</keyword>
<dbReference type="InterPro" id="IPR001845">
    <property type="entry name" value="HTH_ArsR_DNA-bd_dom"/>
</dbReference>
<dbReference type="RefSeq" id="WP_149093193.1">
    <property type="nucleotide sequence ID" value="NZ_VKKY01000004.1"/>
</dbReference>
<feature type="domain" description="HTH arsR-type" evidence="4">
    <location>
        <begin position="26"/>
        <end position="119"/>
    </location>
</feature>
<evidence type="ECO:0000256" key="2">
    <source>
        <dbReference type="ARBA" id="ARBA00023125"/>
    </source>
</evidence>
<evidence type="ECO:0000256" key="3">
    <source>
        <dbReference type="ARBA" id="ARBA00023163"/>
    </source>
</evidence>
<keyword evidence="2" id="KW-0238">DNA-binding</keyword>
<dbReference type="PANTHER" id="PTHR33154:SF18">
    <property type="entry name" value="ARSENICAL RESISTANCE OPERON REPRESSOR"/>
    <property type="match status" value="1"/>
</dbReference>
<keyword evidence="6" id="KW-1185">Reference proteome</keyword>
<evidence type="ECO:0000313" key="5">
    <source>
        <dbReference type="EMBL" id="KAA3435983.1"/>
    </source>
</evidence>
<dbReference type="EMBL" id="VKKY01000004">
    <property type="protein sequence ID" value="KAA3435983.1"/>
    <property type="molecule type" value="Genomic_DNA"/>
</dbReference>
<gene>
    <name evidence="5" type="ORF">FOA19_22810</name>
</gene>
<organism evidence="5 6">
    <name type="scientific">Rufibacter hautae</name>
    <dbReference type="NCBI Taxonomy" id="2595005"/>
    <lineage>
        <taxon>Bacteria</taxon>
        <taxon>Pseudomonadati</taxon>
        <taxon>Bacteroidota</taxon>
        <taxon>Cytophagia</taxon>
        <taxon>Cytophagales</taxon>
        <taxon>Hymenobacteraceae</taxon>
        <taxon>Rufibacter</taxon>
    </lineage>
</organism>
<dbReference type="SUPFAM" id="SSF46785">
    <property type="entry name" value="Winged helix' DNA-binding domain"/>
    <property type="match status" value="1"/>
</dbReference>
<evidence type="ECO:0000259" key="4">
    <source>
        <dbReference type="PROSITE" id="PS50987"/>
    </source>
</evidence>
<keyword evidence="3" id="KW-0804">Transcription</keyword>
<dbReference type="GO" id="GO:0003677">
    <property type="term" value="F:DNA binding"/>
    <property type="evidence" value="ECO:0007669"/>
    <property type="project" value="UniProtKB-KW"/>
</dbReference>
<dbReference type="InterPro" id="IPR011991">
    <property type="entry name" value="ArsR-like_HTH"/>
</dbReference>
<dbReference type="Gene3D" id="1.10.10.10">
    <property type="entry name" value="Winged helix-like DNA-binding domain superfamily/Winged helix DNA-binding domain"/>
    <property type="match status" value="1"/>
</dbReference>
<dbReference type="AlphaFoldDB" id="A0A5B6TA54"/>
<evidence type="ECO:0000313" key="6">
    <source>
        <dbReference type="Proteomes" id="UP000324133"/>
    </source>
</evidence>
<reference evidence="5 6" key="1">
    <citation type="submission" date="2019-07" db="EMBL/GenBank/DDBJ databases">
        <title>Rufibacter sp. nov., isolated from lake sediment.</title>
        <authorList>
            <person name="Qu J.-H."/>
        </authorList>
    </citation>
    <scope>NUCLEOTIDE SEQUENCE [LARGE SCALE GENOMIC DNA]</scope>
    <source>
        <strain evidence="5 6">NBS58-1</strain>
    </source>
</reference>
<name>A0A5B6TA54_9BACT</name>
<dbReference type="Pfam" id="PF01022">
    <property type="entry name" value="HTH_5"/>
    <property type="match status" value="1"/>
</dbReference>
<dbReference type="InterPro" id="IPR051081">
    <property type="entry name" value="HTH_MetalResp_TranReg"/>
</dbReference>
<proteinExistence type="predicted"/>
<dbReference type="CDD" id="cd00090">
    <property type="entry name" value="HTH_ARSR"/>
    <property type="match status" value="1"/>
</dbReference>
<dbReference type="SMART" id="SM00418">
    <property type="entry name" value="HTH_ARSR"/>
    <property type="match status" value="1"/>
</dbReference>
<sequence>MENTSCVRPFADTSQIERCKATIDTLNGSFSHVADGLEMAGNPVRLKILFLLSEEKGLCVCDLSDILGITVSAVSQHLRKMKDRNLIHSSKEGQTIYYSLSSEYADVLKPFFHIIAESEILEAV</sequence>
<dbReference type="NCBIfam" id="NF033788">
    <property type="entry name" value="HTH_metalloreg"/>
    <property type="match status" value="1"/>
</dbReference>
<dbReference type="PANTHER" id="PTHR33154">
    <property type="entry name" value="TRANSCRIPTIONAL REGULATOR, ARSR FAMILY"/>
    <property type="match status" value="1"/>
</dbReference>
<dbReference type="InterPro" id="IPR036390">
    <property type="entry name" value="WH_DNA-bd_sf"/>
</dbReference>
<dbReference type="Proteomes" id="UP000324133">
    <property type="component" value="Unassembled WGS sequence"/>
</dbReference>